<dbReference type="EMBL" id="MCFC01000042">
    <property type="protein sequence ID" value="ORY26963.1"/>
    <property type="molecule type" value="Genomic_DNA"/>
</dbReference>
<accession>A0A1Y2AWK2</accession>
<dbReference type="SUPFAM" id="SSF51316">
    <property type="entry name" value="Mss4-like"/>
    <property type="match status" value="1"/>
</dbReference>
<evidence type="ECO:0000313" key="7">
    <source>
        <dbReference type="Proteomes" id="UP000193986"/>
    </source>
</evidence>
<keyword evidence="3" id="KW-0862">Zinc</keyword>
<dbReference type="GO" id="GO:0046872">
    <property type="term" value="F:metal ion binding"/>
    <property type="evidence" value="ECO:0007669"/>
    <property type="project" value="UniProtKB-KW"/>
</dbReference>
<keyword evidence="7" id="KW-1185">Reference proteome</keyword>
<dbReference type="AlphaFoldDB" id="A0A1Y2AWK2"/>
<evidence type="ECO:0000256" key="1">
    <source>
        <dbReference type="ARBA" id="ARBA00005495"/>
    </source>
</evidence>
<evidence type="ECO:0000256" key="3">
    <source>
        <dbReference type="ARBA" id="ARBA00022833"/>
    </source>
</evidence>
<evidence type="ECO:0000256" key="2">
    <source>
        <dbReference type="ARBA" id="ARBA00022723"/>
    </source>
</evidence>
<proteinExistence type="inferred from homology"/>
<dbReference type="Gene3D" id="3.90.1590.10">
    <property type="entry name" value="glutathione-dependent formaldehyde- activating enzyme (gfa)"/>
    <property type="match status" value="1"/>
</dbReference>
<evidence type="ECO:0000313" key="6">
    <source>
        <dbReference type="EMBL" id="ORY26963.1"/>
    </source>
</evidence>
<reference evidence="6 7" key="1">
    <citation type="submission" date="2016-07" db="EMBL/GenBank/DDBJ databases">
        <title>Pervasive Adenine N6-methylation of Active Genes in Fungi.</title>
        <authorList>
            <consortium name="DOE Joint Genome Institute"/>
            <person name="Mondo S.J."/>
            <person name="Dannebaum R.O."/>
            <person name="Kuo R.C."/>
            <person name="Labutti K."/>
            <person name="Haridas S."/>
            <person name="Kuo A."/>
            <person name="Salamov A."/>
            <person name="Ahrendt S.R."/>
            <person name="Lipzen A."/>
            <person name="Sullivan W."/>
            <person name="Andreopoulos W.B."/>
            <person name="Clum A."/>
            <person name="Lindquist E."/>
            <person name="Daum C."/>
            <person name="Ramamoorthy G.K."/>
            <person name="Gryganskyi A."/>
            <person name="Culley D."/>
            <person name="Magnuson J.K."/>
            <person name="James T.Y."/>
            <person name="O'Malley M.A."/>
            <person name="Stajich J.E."/>
            <person name="Spatafora J.W."/>
            <person name="Visel A."/>
            <person name="Grigoriev I.V."/>
        </authorList>
    </citation>
    <scope>NUCLEOTIDE SEQUENCE [LARGE SCALE GENOMIC DNA]</scope>
    <source>
        <strain evidence="6 7">68-887.2</strain>
    </source>
</reference>
<dbReference type="Proteomes" id="UP000193986">
    <property type="component" value="Unassembled WGS sequence"/>
</dbReference>
<feature type="domain" description="CENP-V/GFA" evidence="5">
    <location>
        <begin position="5"/>
        <end position="123"/>
    </location>
</feature>
<sequence>MSETLSGSCLCGGVSVSIPIPPDDSMGVCHCTDCRKSTGTVAGYFLRVSTESFHLDGKEHVKEFTVKADTGNIYRRFFCRDCGSRLWDRDSKETDYVCAGLFPPGTLPKPTYEQFVRHLEKWEKTHEGAKLVQVQS</sequence>
<gene>
    <name evidence="6" type="ORF">BCR39DRAFT_539562</name>
</gene>
<dbReference type="STRING" id="71784.A0A1Y2AWK2"/>
<dbReference type="InterPro" id="IPR011057">
    <property type="entry name" value="Mss4-like_sf"/>
</dbReference>
<dbReference type="Pfam" id="PF04828">
    <property type="entry name" value="GFA"/>
    <property type="match status" value="1"/>
</dbReference>
<organism evidence="6 7">
    <name type="scientific">Naematelia encephala</name>
    <dbReference type="NCBI Taxonomy" id="71784"/>
    <lineage>
        <taxon>Eukaryota</taxon>
        <taxon>Fungi</taxon>
        <taxon>Dikarya</taxon>
        <taxon>Basidiomycota</taxon>
        <taxon>Agaricomycotina</taxon>
        <taxon>Tremellomycetes</taxon>
        <taxon>Tremellales</taxon>
        <taxon>Naemateliaceae</taxon>
        <taxon>Naematelia</taxon>
    </lineage>
</organism>
<dbReference type="PANTHER" id="PTHR33337:SF32">
    <property type="entry name" value="DUF636 DOMAIN PROTEIN (AFU_ORTHOLOGUE AFUA_7G04120)"/>
    <property type="match status" value="1"/>
</dbReference>
<keyword evidence="4" id="KW-0456">Lyase</keyword>
<dbReference type="InterPro" id="IPR006913">
    <property type="entry name" value="CENP-V/GFA"/>
</dbReference>
<dbReference type="InParanoid" id="A0A1Y2AWK2"/>
<evidence type="ECO:0000259" key="5">
    <source>
        <dbReference type="PROSITE" id="PS51891"/>
    </source>
</evidence>
<evidence type="ECO:0000256" key="4">
    <source>
        <dbReference type="ARBA" id="ARBA00023239"/>
    </source>
</evidence>
<dbReference type="OrthoDB" id="9985472at2759"/>
<comment type="caution">
    <text evidence="6">The sequence shown here is derived from an EMBL/GenBank/DDBJ whole genome shotgun (WGS) entry which is preliminary data.</text>
</comment>
<dbReference type="PROSITE" id="PS51891">
    <property type="entry name" value="CENP_V_GFA"/>
    <property type="match status" value="1"/>
</dbReference>
<keyword evidence="2" id="KW-0479">Metal-binding</keyword>
<comment type="similarity">
    <text evidence="1">Belongs to the Gfa family.</text>
</comment>
<dbReference type="PANTHER" id="PTHR33337">
    <property type="entry name" value="GFA DOMAIN-CONTAINING PROTEIN"/>
    <property type="match status" value="1"/>
</dbReference>
<protein>
    <submittedName>
        <fullName evidence="6">Mss4-like protein</fullName>
    </submittedName>
</protein>
<dbReference type="GO" id="GO:0016846">
    <property type="term" value="F:carbon-sulfur lyase activity"/>
    <property type="evidence" value="ECO:0007669"/>
    <property type="project" value="InterPro"/>
</dbReference>
<name>A0A1Y2AWK2_9TREE</name>